<evidence type="ECO:0000313" key="2">
    <source>
        <dbReference type="EMBL" id="KAK4343841.1"/>
    </source>
</evidence>
<gene>
    <name evidence="2" type="ORF">RND71_036935</name>
</gene>
<dbReference type="EMBL" id="JAVYJV010000020">
    <property type="protein sequence ID" value="KAK4343841.1"/>
    <property type="molecule type" value="Genomic_DNA"/>
</dbReference>
<protein>
    <submittedName>
        <fullName evidence="2">Uncharacterized protein</fullName>
    </submittedName>
</protein>
<reference evidence="2" key="1">
    <citation type="submission" date="2023-12" db="EMBL/GenBank/DDBJ databases">
        <title>Genome assembly of Anisodus tanguticus.</title>
        <authorList>
            <person name="Wang Y.-J."/>
        </authorList>
    </citation>
    <scope>NUCLEOTIDE SEQUENCE</scope>
    <source>
        <strain evidence="2">KB-2021</strain>
        <tissue evidence="2">Leaf</tissue>
    </source>
</reference>
<feature type="transmembrane region" description="Helical" evidence="1">
    <location>
        <begin position="29"/>
        <end position="52"/>
    </location>
</feature>
<keyword evidence="1" id="KW-1133">Transmembrane helix</keyword>
<name>A0AAE1UYC8_9SOLA</name>
<comment type="caution">
    <text evidence="2">The sequence shown here is derived from an EMBL/GenBank/DDBJ whole genome shotgun (WGS) entry which is preliminary data.</text>
</comment>
<evidence type="ECO:0000256" key="1">
    <source>
        <dbReference type="SAM" id="Phobius"/>
    </source>
</evidence>
<keyword evidence="1" id="KW-0472">Membrane</keyword>
<proteinExistence type="predicted"/>
<sequence>MTILKLPFFGSRISFLGAHRKIAKLDSSFLLSFYLSFYFKACALVRIIAYLLDLPPFS</sequence>
<organism evidence="2 3">
    <name type="scientific">Anisodus tanguticus</name>
    <dbReference type="NCBI Taxonomy" id="243964"/>
    <lineage>
        <taxon>Eukaryota</taxon>
        <taxon>Viridiplantae</taxon>
        <taxon>Streptophyta</taxon>
        <taxon>Embryophyta</taxon>
        <taxon>Tracheophyta</taxon>
        <taxon>Spermatophyta</taxon>
        <taxon>Magnoliopsida</taxon>
        <taxon>eudicotyledons</taxon>
        <taxon>Gunneridae</taxon>
        <taxon>Pentapetalae</taxon>
        <taxon>asterids</taxon>
        <taxon>lamiids</taxon>
        <taxon>Solanales</taxon>
        <taxon>Solanaceae</taxon>
        <taxon>Solanoideae</taxon>
        <taxon>Hyoscyameae</taxon>
        <taxon>Anisodus</taxon>
    </lineage>
</organism>
<keyword evidence="3" id="KW-1185">Reference proteome</keyword>
<accession>A0AAE1UYC8</accession>
<dbReference type="AlphaFoldDB" id="A0AAE1UYC8"/>
<evidence type="ECO:0000313" key="3">
    <source>
        <dbReference type="Proteomes" id="UP001291623"/>
    </source>
</evidence>
<keyword evidence="1" id="KW-0812">Transmembrane</keyword>
<dbReference type="Proteomes" id="UP001291623">
    <property type="component" value="Unassembled WGS sequence"/>
</dbReference>